<feature type="chain" id="PRO_5009241448" evidence="1">
    <location>
        <begin position="29"/>
        <end position="164"/>
    </location>
</feature>
<sequence length="164" mass="17798">MTSTRRSFLSSASLTALALPLLETQAQAVPHPEPFQVFSDQKLEASKKNLNAAPGNDNLFKGAAGLTMVMTVEEKKAAKEFEWHEGRDHILQVLEGSTVYELGGTPKEGRNVKPGEWLAPSADGASRVELKKGDVLVIPRGTLHKRTTADKVTFYLISSEGTAH</sequence>
<dbReference type="InterPro" id="IPR011051">
    <property type="entry name" value="RmlC_Cupin_sf"/>
</dbReference>
<dbReference type="InterPro" id="IPR014710">
    <property type="entry name" value="RmlC-like_jellyroll"/>
</dbReference>
<dbReference type="Proteomes" id="UP000182427">
    <property type="component" value="Chromosome I"/>
</dbReference>
<dbReference type="PROSITE" id="PS51318">
    <property type="entry name" value="TAT"/>
    <property type="match status" value="1"/>
</dbReference>
<accession>A0A1G7IXV8</accession>
<gene>
    <name evidence="3" type="ORF">SAMN05444167_1613</name>
</gene>
<evidence type="ECO:0000256" key="1">
    <source>
        <dbReference type="SAM" id="SignalP"/>
    </source>
</evidence>
<dbReference type="EMBL" id="LT629690">
    <property type="protein sequence ID" value="SDF17458.1"/>
    <property type="molecule type" value="Genomic_DNA"/>
</dbReference>
<dbReference type="Pfam" id="PF00190">
    <property type="entry name" value="Cupin_1"/>
    <property type="match status" value="1"/>
</dbReference>
<evidence type="ECO:0000313" key="3">
    <source>
        <dbReference type="EMBL" id="SDF17458.1"/>
    </source>
</evidence>
<name>A0A1G7IXV8_9BACT</name>
<dbReference type="InterPro" id="IPR006045">
    <property type="entry name" value="Cupin_1"/>
</dbReference>
<feature type="domain" description="Cupin type-1" evidence="2">
    <location>
        <begin position="64"/>
        <end position="144"/>
    </location>
</feature>
<keyword evidence="4" id="KW-1185">Reference proteome</keyword>
<protein>
    <submittedName>
        <fullName evidence="3">Cupin</fullName>
    </submittedName>
</protein>
<dbReference type="AlphaFoldDB" id="A0A1G7IXV8"/>
<reference evidence="3 4" key="1">
    <citation type="submission" date="2016-10" db="EMBL/GenBank/DDBJ databases">
        <authorList>
            <person name="de Groot N.N."/>
        </authorList>
    </citation>
    <scope>NUCLEOTIDE SEQUENCE [LARGE SCALE GENOMIC DNA]</scope>
    <source>
        <strain evidence="3 4">GAS232</strain>
    </source>
</reference>
<organism evidence="3 4">
    <name type="scientific">Terriglobus roseus</name>
    <dbReference type="NCBI Taxonomy" id="392734"/>
    <lineage>
        <taxon>Bacteria</taxon>
        <taxon>Pseudomonadati</taxon>
        <taxon>Acidobacteriota</taxon>
        <taxon>Terriglobia</taxon>
        <taxon>Terriglobales</taxon>
        <taxon>Acidobacteriaceae</taxon>
        <taxon>Terriglobus</taxon>
    </lineage>
</organism>
<dbReference type="Gene3D" id="2.60.120.10">
    <property type="entry name" value="Jelly Rolls"/>
    <property type="match status" value="1"/>
</dbReference>
<keyword evidence="1" id="KW-0732">Signal</keyword>
<proteinExistence type="predicted"/>
<evidence type="ECO:0000259" key="2">
    <source>
        <dbReference type="Pfam" id="PF00190"/>
    </source>
</evidence>
<evidence type="ECO:0000313" key="4">
    <source>
        <dbReference type="Proteomes" id="UP000182427"/>
    </source>
</evidence>
<dbReference type="InterPro" id="IPR006311">
    <property type="entry name" value="TAT_signal"/>
</dbReference>
<feature type="signal peptide" evidence="1">
    <location>
        <begin position="1"/>
        <end position="28"/>
    </location>
</feature>
<dbReference type="SUPFAM" id="SSF51182">
    <property type="entry name" value="RmlC-like cupins"/>
    <property type="match status" value="1"/>
</dbReference>